<feature type="region of interest" description="Disordered" evidence="1">
    <location>
        <begin position="24"/>
        <end position="43"/>
    </location>
</feature>
<evidence type="ECO:0000313" key="3">
    <source>
        <dbReference type="Proteomes" id="UP000813444"/>
    </source>
</evidence>
<evidence type="ECO:0000313" key="2">
    <source>
        <dbReference type="EMBL" id="KAH7309418.1"/>
    </source>
</evidence>
<keyword evidence="3" id="KW-1185">Reference proteome</keyword>
<dbReference type="AlphaFoldDB" id="A0A8K0WLL6"/>
<protein>
    <submittedName>
        <fullName evidence="2">Uncharacterized protein</fullName>
    </submittedName>
</protein>
<dbReference type="Proteomes" id="UP000813444">
    <property type="component" value="Unassembled WGS sequence"/>
</dbReference>
<sequence length="167" mass="19014">PSYGHRWSGTWRRSRHLHRVQPSRQLGAQLPGHGAGGRLRQLPTPIEQPANLGMMISRWLTTRKPPWLESVSAISHIAWVLYSSLSCMRNPTLLPRIVAHQEGEGGKGVRGRMSITAIYNCYLKAIETISHCYQASRDHRQWCIKTTRLSYLQHFLGFSSSPPFVIM</sequence>
<dbReference type="EMBL" id="JAGPNK010000013">
    <property type="protein sequence ID" value="KAH7309418.1"/>
    <property type="molecule type" value="Genomic_DNA"/>
</dbReference>
<reference evidence="2" key="1">
    <citation type="journal article" date="2021" name="Nat. Commun.">
        <title>Genetic determinants of endophytism in the Arabidopsis root mycobiome.</title>
        <authorList>
            <person name="Mesny F."/>
            <person name="Miyauchi S."/>
            <person name="Thiergart T."/>
            <person name="Pickel B."/>
            <person name="Atanasova L."/>
            <person name="Karlsson M."/>
            <person name="Huettel B."/>
            <person name="Barry K.W."/>
            <person name="Haridas S."/>
            <person name="Chen C."/>
            <person name="Bauer D."/>
            <person name="Andreopoulos W."/>
            <person name="Pangilinan J."/>
            <person name="LaButti K."/>
            <person name="Riley R."/>
            <person name="Lipzen A."/>
            <person name="Clum A."/>
            <person name="Drula E."/>
            <person name="Henrissat B."/>
            <person name="Kohler A."/>
            <person name="Grigoriev I.V."/>
            <person name="Martin F.M."/>
            <person name="Hacquard S."/>
        </authorList>
    </citation>
    <scope>NUCLEOTIDE SEQUENCE</scope>
    <source>
        <strain evidence="2">MPI-CAGE-CH-0235</strain>
    </source>
</reference>
<comment type="caution">
    <text evidence="2">The sequence shown here is derived from an EMBL/GenBank/DDBJ whole genome shotgun (WGS) entry which is preliminary data.</text>
</comment>
<evidence type="ECO:0000256" key="1">
    <source>
        <dbReference type="SAM" id="MobiDB-lite"/>
    </source>
</evidence>
<accession>A0A8K0WLL6</accession>
<proteinExistence type="predicted"/>
<name>A0A8K0WLL6_9HYPO</name>
<feature type="non-terminal residue" evidence="2">
    <location>
        <position position="167"/>
    </location>
</feature>
<gene>
    <name evidence="2" type="ORF">B0I35DRAFT_439912</name>
</gene>
<organism evidence="2 3">
    <name type="scientific">Stachybotrys elegans</name>
    <dbReference type="NCBI Taxonomy" id="80388"/>
    <lineage>
        <taxon>Eukaryota</taxon>
        <taxon>Fungi</taxon>
        <taxon>Dikarya</taxon>
        <taxon>Ascomycota</taxon>
        <taxon>Pezizomycotina</taxon>
        <taxon>Sordariomycetes</taxon>
        <taxon>Hypocreomycetidae</taxon>
        <taxon>Hypocreales</taxon>
        <taxon>Stachybotryaceae</taxon>
        <taxon>Stachybotrys</taxon>
    </lineage>
</organism>